<feature type="compositionally biased region" description="Polar residues" evidence="2">
    <location>
        <begin position="27"/>
        <end position="48"/>
    </location>
</feature>
<dbReference type="AlphaFoldDB" id="A0A2G8LR04"/>
<accession>A0A2G8LR04</accession>
<evidence type="ECO:0000259" key="3">
    <source>
        <dbReference type="PROSITE" id="PS50157"/>
    </source>
</evidence>
<dbReference type="PROSITE" id="PS50157">
    <property type="entry name" value="ZINC_FINGER_C2H2_2"/>
    <property type="match status" value="1"/>
</dbReference>
<dbReference type="Proteomes" id="UP000230750">
    <property type="component" value="Unassembled WGS sequence"/>
</dbReference>
<keyword evidence="1" id="KW-0862">Zinc</keyword>
<organism evidence="4 5">
    <name type="scientific">Stichopus japonicus</name>
    <name type="common">Sea cucumber</name>
    <dbReference type="NCBI Taxonomy" id="307972"/>
    <lineage>
        <taxon>Eukaryota</taxon>
        <taxon>Metazoa</taxon>
        <taxon>Echinodermata</taxon>
        <taxon>Eleutherozoa</taxon>
        <taxon>Echinozoa</taxon>
        <taxon>Holothuroidea</taxon>
        <taxon>Aspidochirotacea</taxon>
        <taxon>Aspidochirotida</taxon>
        <taxon>Stichopodidae</taxon>
        <taxon>Apostichopus</taxon>
    </lineage>
</organism>
<comment type="caution">
    <text evidence="4">The sequence shown here is derived from an EMBL/GenBank/DDBJ whole genome shotgun (WGS) entry which is preliminary data.</text>
</comment>
<dbReference type="InterPro" id="IPR013087">
    <property type="entry name" value="Znf_C2H2_type"/>
</dbReference>
<evidence type="ECO:0000256" key="1">
    <source>
        <dbReference type="PROSITE-ProRule" id="PRU00042"/>
    </source>
</evidence>
<reference evidence="4 5" key="1">
    <citation type="journal article" date="2017" name="PLoS Biol.">
        <title>The sea cucumber genome provides insights into morphological evolution and visceral regeneration.</title>
        <authorList>
            <person name="Zhang X."/>
            <person name="Sun L."/>
            <person name="Yuan J."/>
            <person name="Sun Y."/>
            <person name="Gao Y."/>
            <person name="Zhang L."/>
            <person name="Li S."/>
            <person name="Dai H."/>
            <person name="Hamel J.F."/>
            <person name="Liu C."/>
            <person name="Yu Y."/>
            <person name="Liu S."/>
            <person name="Lin W."/>
            <person name="Guo K."/>
            <person name="Jin S."/>
            <person name="Xu P."/>
            <person name="Storey K.B."/>
            <person name="Huan P."/>
            <person name="Zhang T."/>
            <person name="Zhou Y."/>
            <person name="Zhang J."/>
            <person name="Lin C."/>
            <person name="Li X."/>
            <person name="Xing L."/>
            <person name="Huo D."/>
            <person name="Sun M."/>
            <person name="Wang L."/>
            <person name="Mercier A."/>
            <person name="Li F."/>
            <person name="Yang H."/>
            <person name="Xiang J."/>
        </authorList>
    </citation>
    <scope>NUCLEOTIDE SEQUENCE [LARGE SCALE GENOMIC DNA]</scope>
    <source>
        <strain evidence="4">Shaxun</strain>
        <tissue evidence="4">Muscle</tissue>
    </source>
</reference>
<dbReference type="EMBL" id="MRZV01000007">
    <property type="protein sequence ID" value="PIK62697.1"/>
    <property type="molecule type" value="Genomic_DNA"/>
</dbReference>
<keyword evidence="5" id="KW-1185">Reference proteome</keyword>
<evidence type="ECO:0000256" key="2">
    <source>
        <dbReference type="SAM" id="MobiDB-lite"/>
    </source>
</evidence>
<keyword evidence="1" id="KW-0479">Metal-binding</keyword>
<sequence>MASVPTTEKANALASVSDHRDVIVPGVSSQTVSKDTTTTGEVSGQAVSDGSGKKRKIVAKNALHNTTKTLKDPPASRNLRRSHNGLSKPQADKSQSLTFIFNVHDYDLSIVNNSDCPFHQICKLFFSLSSAEITKKRILLPKPTASSNVVSIPLSSIISQTIGVPQGVHSKSRDAPVSVEDTLHGNREKEMKTKKSRERSFACLRCSTKTTTRQALWKHKRRFHSHEPQEGKTAERVSCDDAMLSVGLYPLYNTDIKIVHQGVTYCILLA</sequence>
<evidence type="ECO:0000313" key="4">
    <source>
        <dbReference type="EMBL" id="PIK62697.1"/>
    </source>
</evidence>
<proteinExistence type="predicted"/>
<keyword evidence="1" id="KW-0863">Zinc-finger</keyword>
<feature type="domain" description="C2H2-type" evidence="3">
    <location>
        <begin position="201"/>
        <end position="229"/>
    </location>
</feature>
<name>A0A2G8LR04_STIJA</name>
<evidence type="ECO:0000313" key="5">
    <source>
        <dbReference type="Proteomes" id="UP000230750"/>
    </source>
</evidence>
<feature type="region of interest" description="Disordered" evidence="2">
    <location>
        <begin position="24"/>
        <end position="53"/>
    </location>
</feature>
<dbReference type="GO" id="GO:0008270">
    <property type="term" value="F:zinc ion binding"/>
    <property type="evidence" value="ECO:0007669"/>
    <property type="project" value="UniProtKB-KW"/>
</dbReference>
<feature type="region of interest" description="Disordered" evidence="2">
    <location>
        <begin position="66"/>
        <end position="91"/>
    </location>
</feature>
<gene>
    <name evidence="4" type="ORF">BSL78_00392</name>
</gene>
<protein>
    <recommendedName>
        <fullName evidence="3">C2H2-type domain-containing protein</fullName>
    </recommendedName>
</protein>